<comment type="function">
    <text evidence="7">Degrades oligopeptides.</text>
</comment>
<evidence type="ECO:0000256" key="1">
    <source>
        <dbReference type="ARBA" id="ARBA00004496"/>
    </source>
</evidence>
<feature type="active site" description="Nucleophile" evidence="8">
    <location>
        <position position="981"/>
    </location>
</feature>
<dbReference type="PANTHER" id="PTHR43253">
    <property type="entry name" value="TRICORN PROTEASE HOMOLOG 2-RELATED"/>
    <property type="match status" value="1"/>
</dbReference>
<dbReference type="Gene3D" id="3.90.226.10">
    <property type="entry name" value="2-enoyl-CoA Hydratase, Chain A, domain 1"/>
    <property type="match status" value="1"/>
</dbReference>
<dbReference type="Pfam" id="PF14684">
    <property type="entry name" value="Tricorn_C1"/>
    <property type="match status" value="1"/>
</dbReference>
<dbReference type="EMBL" id="OBEB01000001">
    <property type="protein sequence ID" value="SNY45549.1"/>
    <property type="molecule type" value="Genomic_DNA"/>
</dbReference>
<evidence type="ECO:0000259" key="11">
    <source>
        <dbReference type="SMART" id="SM00245"/>
    </source>
</evidence>
<keyword evidence="5 7" id="KW-0378">Hydrolase</keyword>
<gene>
    <name evidence="12" type="ORF">SAMN06297280_0915</name>
</gene>
<dbReference type="Gene3D" id="2.120.10.60">
    <property type="entry name" value="Tricorn protease N-terminal domain"/>
    <property type="match status" value="1"/>
</dbReference>
<dbReference type="SUPFAM" id="SSF52096">
    <property type="entry name" value="ClpP/crotonase"/>
    <property type="match status" value="1"/>
</dbReference>
<feature type="signal peptide" evidence="10">
    <location>
        <begin position="1"/>
        <end position="27"/>
    </location>
</feature>
<dbReference type="Proteomes" id="UP000219353">
    <property type="component" value="Unassembled WGS sequence"/>
</dbReference>
<evidence type="ECO:0000256" key="5">
    <source>
        <dbReference type="ARBA" id="ARBA00022801"/>
    </source>
</evidence>
<dbReference type="GO" id="GO:0005737">
    <property type="term" value="C:cytoplasm"/>
    <property type="evidence" value="ECO:0007669"/>
    <property type="project" value="UniProtKB-SubCell"/>
</dbReference>
<reference evidence="13" key="1">
    <citation type="submission" date="2017-09" db="EMBL/GenBank/DDBJ databases">
        <authorList>
            <person name="Varghese N."/>
            <person name="Submissions S."/>
        </authorList>
    </citation>
    <scope>NUCLEOTIDE SEQUENCE [LARGE SCALE GENOMIC DNA]</scope>
    <source>
        <strain evidence="13">CGMCC 1.12461</strain>
    </source>
</reference>
<evidence type="ECO:0000256" key="6">
    <source>
        <dbReference type="ARBA" id="ARBA00022825"/>
    </source>
</evidence>
<accession>A0A285IC40</accession>
<evidence type="ECO:0000256" key="10">
    <source>
        <dbReference type="SAM" id="SignalP"/>
    </source>
</evidence>
<sequence>MFKLRKVALLCGLSLALNATVISAASAASGTRLLQQPDISANHLAFVYGGDIWLTDRNGQNPRQLTSHPASEFAPKFSPDGNWIAFSASYDNNTDVYVMPATGGPATRLTFHPGADTVNGWSPDGKSVLFASNREIANSRSNQLYQISVDGGYPSKLMEAVAFEGELSNDGKKLAYRPNNMAYSGASGWRLHRGGSTPPVWIIDLEKQQLEKIPHPNANEFNPFWLGDTVYFLSDRDNTAVNLFRYSDKQVTQLTNNTDWDLRSAAGHGNSIVYEAGGFLHQFDVNSGQSQPITINITTQSAQKRPQWKDASKTLTSARLSTTGQRVVVSARGDVFTVPVKDGSTRNLTQSSGVREFDGLWSPDGSKVAYISDAGNKHQLVLENQDGLSKPQVFTLSDSGYFNLLSFSPDGNLIAYHDNHLNLYAFNLKTKRSQKLDTSLRRTNFNVSFSPDSGYLAYTVSGENYFSQIKLFDFQSNKTSQITDGMSEADNPVFTQDYLYFTASVNTGPSQVGLDLSTRERPVRKAIYAYVLASDGKSPLLPKTGDEPKKSAAAEDNKKDSKKGKEDDKPAVKPLKLDLNGLQDRIVAIPVAERNYDNLTVADDGALFYLERTQPGSSNELPGTDGRNSATLHRFDFEEKKAESVKQDIASYNLSSDGKKILMISMPNKLEVGDAKAKPEAKPVALAEVRSFIDPAKEWQQIFDDAWRMQKEYFYDANMHGIDWQAIYDKYQPMLAHVQRREDLNDVLVQMIAELQVGHNRIGGGDVHQEGSSKVGLLGADFTIRNGKYQFKTVYQGDRWSPFLKAPLNVPGASAEADDYLLAINGRELTASDNVFALLDNTQGKQVVLSIADDARGKNRRNITVEPVASENQLRLWHWVEHNRKLVADKTDGKVAYVYLPNTADGGFYFFNRMFFAQTDKPAVILDERKNGGGQAANYITEILARPFLSGWKDRDGLIFTTPGAGIYGPKTMLIDQDAGSGGDFLPWSFKRLGLGKTIGTRTWGGLIGISTNPPMIDGGFHVVPFFRFYTPDGEWRVENEGVAPDIEVELDPIAVNKGVDVQLERAIEHTLSELKANPPADHSTAPAMPTKLGL</sequence>
<keyword evidence="13" id="KW-1185">Reference proteome</keyword>
<name>A0A285IC40_9GAMM</name>
<dbReference type="GO" id="GO:0008236">
    <property type="term" value="F:serine-type peptidase activity"/>
    <property type="evidence" value="ECO:0007669"/>
    <property type="project" value="UniProtKB-UniRule"/>
</dbReference>
<dbReference type="SMART" id="SM00245">
    <property type="entry name" value="TSPc"/>
    <property type="match status" value="1"/>
</dbReference>
<evidence type="ECO:0000256" key="3">
    <source>
        <dbReference type="ARBA" id="ARBA00022490"/>
    </source>
</evidence>
<keyword evidence="10" id="KW-0732">Signal</keyword>
<protein>
    <recommendedName>
        <fullName evidence="7">Tricorn protease homolog</fullName>
        <ecNumber evidence="7">3.4.21.-</ecNumber>
    </recommendedName>
</protein>
<dbReference type="SUPFAM" id="SSF50156">
    <property type="entry name" value="PDZ domain-like"/>
    <property type="match status" value="1"/>
</dbReference>
<dbReference type="Pfam" id="PF03572">
    <property type="entry name" value="Peptidase_S41"/>
    <property type="match status" value="1"/>
</dbReference>
<keyword evidence="6 7" id="KW-0720">Serine protease</keyword>
<evidence type="ECO:0000256" key="7">
    <source>
        <dbReference type="PIRNR" id="PIRNR036421"/>
    </source>
</evidence>
<dbReference type="Gene3D" id="2.30.42.10">
    <property type="match status" value="1"/>
</dbReference>
<proteinExistence type="inferred from homology"/>
<keyword evidence="4 7" id="KW-0645">Protease</keyword>
<evidence type="ECO:0000313" key="13">
    <source>
        <dbReference type="Proteomes" id="UP000219353"/>
    </source>
</evidence>
<evidence type="ECO:0000256" key="4">
    <source>
        <dbReference type="ARBA" id="ARBA00022670"/>
    </source>
</evidence>
<feature type="active site" description="Charge relay system" evidence="8">
    <location>
        <position position="759"/>
    </location>
</feature>
<dbReference type="PIRSF" id="PIRSF036421">
    <property type="entry name" value="Tricorn_protease"/>
    <property type="match status" value="1"/>
</dbReference>
<feature type="active site" description="Charge relay system" evidence="8">
    <location>
        <position position="1039"/>
    </location>
</feature>
<feature type="compositionally biased region" description="Basic and acidic residues" evidence="9">
    <location>
        <begin position="544"/>
        <end position="571"/>
    </location>
</feature>
<comment type="subcellular location">
    <subcellularLocation>
        <location evidence="1 7">Cytoplasm</location>
    </subcellularLocation>
</comment>
<dbReference type="InterPro" id="IPR028204">
    <property type="entry name" value="Tricorn_C1"/>
</dbReference>
<dbReference type="InterPro" id="IPR012393">
    <property type="entry name" value="Tricorn_protease"/>
</dbReference>
<dbReference type="GO" id="GO:0006508">
    <property type="term" value="P:proteolysis"/>
    <property type="evidence" value="ECO:0007669"/>
    <property type="project" value="UniProtKB-UniRule"/>
</dbReference>
<dbReference type="Gene3D" id="3.30.750.44">
    <property type="match status" value="1"/>
</dbReference>
<evidence type="ECO:0000256" key="9">
    <source>
        <dbReference type="SAM" id="MobiDB-lite"/>
    </source>
</evidence>
<evidence type="ECO:0000256" key="8">
    <source>
        <dbReference type="PIRSR" id="PIRSR036421-1"/>
    </source>
</evidence>
<dbReference type="RefSeq" id="WP_170948926.1">
    <property type="nucleotide sequence ID" value="NZ_OBEB01000001.1"/>
</dbReference>
<dbReference type="InterPro" id="IPR036034">
    <property type="entry name" value="PDZ_sf"/>
</dbReference>
<dbReference type="Pfam" id="PF14685">
    <property type="entry name" value="PDZ_Tricorn"/>
    <property type="match status" value="1"/>
</dbReference>
<dbReference type="InterPro" id="IPR029414">
    <property type="entry name" value="Tricorn_PDZ"/>
</dbReference>
<dbReference type="Gene3D" id="2.130.10.10">
    <property type="entry name" value="YVTN repeat-like/Quinoprotein amine dehydrogenase"/>
    <property type="match status" value="1"/>
</dbReference>
<dbReference type="InterPro" id="IPR015943">
    <property type="entry name" value="WD40/YVTN_repeat-like_dom_sf"/>
</dbReference>
<dbReference type="EC" id="3.4.21.-" evidence="7"/>
<evidence type="ECO:0000313" key="12">
    <source>
        <dbReference type="EMBL" id="SNY45549.1"/>
    </source>
</evidence>
<dbReference type="Pfam" id="PF26549">
    <property type="entry name" value="Tricorn_N"/>
    <property type="match status" value="1"/>
</dbReference>
<organism evidence="12 13">
    <name type="scientific">Arsukibacterium tuosuense</name>
    <dbReference type="NCBI Taxonomy" id="1323745"/>
    <lineage>
        <taxon>Bacteria</taxon>
        <taxon>Pseudomonadati</taxon>
        <taxon>Pseudomonadota</taxon>
        <taxon>Gammaproteobacteria</taxon>
        <taxon>Chromatiales</taxon>
        <taxon>Chromatiaceae</taxon>
        <taxon>Arsukibacterium</taxon>
    </lineage>
</organism>
<feature type="region of interest" description="Disordered" evidence="9">
    <location>
        <begin position="1074"/>
        <end position="1095"/>
    </location>
</feature>
<dbReference type="SUPFAM" id="SSF82171">
    <property type="entry name" value="DPP6 N-terminal domain-like"/>
    <property type="match status" value="1"/>
</dbReference>
<dbReference type="Pfam" id="PF26550">
    <property type="entry name" value="Tricorn_2nd"/>
    <property type="match status" value="1"/>
</dbReference>
<feature type="region of interest" description="Disordered" evidence="9">
    <location>
        <begin position="539"/>
        <end position="574"/>
    </location>
</feature>
<evidence type="ECO:0000256" key="2">
    <source>
        <dbReference type="ARBA" id="ARBA00008524"/>
    </source>
</evidence>
<dbReference type="InterPro" id="IPR029045">
    <property type="entry name" value="ClpP/crotonase-like_dom_sf"/>
</dbReference>
<dbReference type="AlphaFoldDB" id="A0A285IC40"/>
<feature type="chain" id="PRO_5012470639" description="Tricorn protease homolog" evidence="10">
    <location>
        <begin position="28"/>
        <end position="1095"/>
    </location>
</feature>
<dbReference type="InterPro" id="IPR005151">
    <property type="entry name" value="Tail-specific_protease"/>
</dbReference>
<dbReference type="SUPFAM" id="SSF69304">
    <property type="entry name" value="Tricorn protease N-terminal domain"/>
    <property type="match status" value="1"/>
</dbReference>
<keyword evidence="3 7" id="KW-0963">Cytoplasm</keyword>
<comment type="similarity">
    <text evidence="2 7">Belongs to the peptidase S41B family.</text>
</comment>
<dbReference type="PANTHER" id="PTHR43253:SF1">
    <property type="entry name" value="TRICORN PROTEASE HOMOLOG 2-RELATED"/>
    <property type="match status" value="1"/>
</dbReference>
<dbReference type="CDD" id="cd07562">
    <property type="entry name" value="Peptidase_S41_TRI"/>
    <property type="match status" value="1"/>
</dbReference>
<feature type="domain" description="Tail specific protease" evidence="11">
    <location>
        <begin position="844"/>
        <end position="1050"/>
    </location>
</feature>